<name>A0A5C3E661_9BASI</name>
<accession>A0A5C3E661</accession>
<feature type="coiled-coil region" evidence="1">
    <location>
        <begin position="767"/>
        <end position="866"/>
    </location>
</feature>
<feature type="compositionally biased region" description="Low complexity" evidence="2">
    <location>
        <begin position="477"/>
        <end position="488"/>
    </location>
</feature>
<proteinExistence type="predicted"/>
<evidence type="ECO:0000313" key="4">
    <source>
        <dbReference type="Proteomes" id="UP000324022"/>
    </source>
</evidence>
<dbReference type="PANTHER" id="PTHR48125">
    <property type="entry name" value="LP07818P1"/>
    <property type="match status" value="1"/>
</dbReference>
<organism evidence="3 4">
    <name type="scientific">Ustilago trichophora</name>
    <dbReference type="NCBI Taxonomy" id="86804"/>
    <lineage>
        <taxon>Eukaryota</taxon>
        <taxon>Fungi</taxon>
        <taxon>Dikarya</taxon>
        <taxon>Basidiomycota</taxon>
        <taxon>Ustilaginomycotina</taxon>
        <taxon>Ustilaginomycetes</taxon>
        <taxon>Ustilaginales</taxon>
        <taxon>Ustilaginaceae</taxon>
        <taxon>Ustilago</taxon>
    </lineage>
</organism>
<feature type="region of interest" description="Disordered" evidence="2">
    <location>
        <begin position="456"/>
        <end position="706"/>
    </location>
</feature>
<feature type="compositionally biased region" description="Low complexity" evidence="2">
    <location>
        <begin position="585"/>
        <end position="605"/>
    </location>
</feature>
<feature type="compositionally biased region" description="Polar residues" evidence="2">
    <location>
        <begin position="39"/>
        <end position="63"/>
    </location>
</feature>
<feature type="region of interest" description="Disordered" evidence="2">
    <location>
        <begin position="1"/>
        <end position="127"/>
    </location>
</feature>
<feature type="compositionally biased region" description="Polar residues" evidence="2">
    <location>
        <begin position="563"/>
        <end position="582"/>
    </location>
</feature>
<dbReference type="EMBL" id="OOIN01000010">
    <property type="protein sequence ID" value="SPO25067.1"/>
    <property type="molecule type" value="Genomic_DNA"/>
</dbReference>
<feature type="compositionally biased region" description="Polar residues" evidence="2">
    <location>
        <begin position="261"/>
        <end position="275"/>
    </location>
</feature>
<sequence>MMDASLPADHSDLSDLSAASIHSDRLYPRPSPPSDPASHLSSTSNSALINPATSVSGPSQPLRSASFIATPGPSRFTQVQHDSSGNAWTPSPPDASSSHSSSKNRSTRRSSPSVKDGNESMGSSLGTFDFSNASFSESFLRQAGAHMLAGLDEAHLPPAQSSSSSPRYRTSSSPTVTARPIRPDPTTPFTGKSLRTRMLEAGIINSPASSDGSSPSRSPTARVLSDSYTGPSPGDRLSKDNEDQDSQAFQDSPLVERFQEDQPSSQKDPLSSPSWRNEIAQDSMGDINQSEWQEGLSMVPEESYVEDASQLPTSPAVQIHNSQRSLLLASPSRPPRSQPKGVECEKDASDSSVIESDFASANQPHTSSKAPSPAKSTSGTISHHSEVLAEQQKIHSTNIPVPAPPERSSPPSSPAALATPPSVSHKVSTPRSFARLRMVTPAKSSPLSRVVNFSPLSAGGSSQWQSPASQRSVNMDVAASPSPAASVVELHEVSETRSMSKSSRHEHHAHQEPATPEEQSQHPIISADTPAVTVAEQHSRDETLPQSTPQTPNGHAEAKLASATPSRFWSPATSVSFATPASQRPAEAWSPAPATPATPALLHTPSGSHTNAPQEAFSSPAADFGTPQWTPSATLMSARPDEVKQEEQKSQAEFSFKGVQNEEEEPSSSSTCSSVSEKKQSGDVSTASQPVADQKTSPLSPNKDAKQDLSLVSTHQLDSSPSAARFSRMQLSRVPPSLALPQLPSLPELGLVANAFNSLTQLSDSRIARLLAQLSASMARIKELEAALEARDHDVAELDELRYTLSQLSEQYQELVADADEKDAHMAELVKTLQGQIASLSKEKNISELETELQEERRMREVERRDFEVRMQGLLNPASTIVPSSSLAEQATSVQVAGDQMQREVEQAKEQLRLTLEKDFEIRRAMEQREFQERVQELERELANKPTPTALNTFQEASSTSDLVAERRDLQRQNEHLTAELDRRFEELSDLREDLESLTTRHDAANDRIAQLEEALAEAQSQPHSHSLSHSKREEELEEELESLRETIAERESQVERLEETLTLTNSRLTTLAGHHDELMQQHESVQSHTAALATRVHSLESHILNLESQLHTPVTPAKNEPCPPTVTATPSNLATNTDPTTPAPDRVTKLERQIASLNLELLKLGRANDALQEDNVHFSIALSAKQLELGMVKRNARFALKNAHAQRAIGDVGLPVSKKVAEGEVKEVPEKKIGTVQEAVIDFPSVPKTQFGAAQEDKENLAPQPLPPVNQARQHARQLLAQRRALSTNTSVGNNAGQETRQRLALAAQ</sequence>
<feature type="region of interest" description="Disordered" evidence="2">
    <location>
        <begin position="1253"/>
        <end position="1275"/>
    </location>
</feature>
<feature type="region of interest" description="Disordered" evidence="2">
    <location>
        <begin position="151"/>
        <end position="430"/>
    </location>
</feature>
<protein>
    <submittedName>
        <fullName evidence="3">Uncharacterized protein</fullName>
    </submittedName>
</protein>
<evidence type="ECO:0000256" key="2">
    <source>
        <dbReference type="SAM" id="MobiDB-lite"/>
    </source>
</evidence>
<feature type="compositionally biased region" description="Low complexity" evidence="2">
    <location>
        <begin position="161"/>
        <end position="175"/>
    </location>
</feature>
<keyword evidence="4" id="KW-1185">Reference proteome</keyword>
<feature type="compositionally biased region" description="Low complexity" evidence="2">
    <location>
        <begin position="1135"/>
        <end position="1145"/>
    </location>
</feature>
<feature type="compositionally biased region" description="Polar residues" evidence="2">
    <location>
        <begin position="1288"/>
        <end position="1300"/>
    </location>
</feature>
<feature type="compositionally biased region" description="Polar residues" evidence="2">
    <location>
        <begin position="75"/>
        <end position="89"/>
    </location>
</feature>
<feature type="compositionally biased region" description="Low complexity" evidence="2">
    <location>
        <begin position="94"/>
        <end position="113"/>
    </location>
</feature>
<feature type="region of interest" description="Disordered" evidence="2">
    <location>
        <begin position="1287"/>
        <end position="1310"/>
    </location>
</feature>
<feature type="region of interest" description="Disordered" evidence="2">
    <location>
        <begin position="1114"/>
        <end position="1145"/>
    </location>
</feature>
<keyword evidence="1" id="KW-0175">Coiled coil</keyword>
<feature type="compositionally biased region" description="Polar residues" evidence="2">
    <location>
        <begin position="310"/>
        <end position="325"/>
    </location>
</feature>
<feature type="compositionally biased region" description="Polar residues" evidence="2">
    <location>
        <begin position="350"/>
        <end position="365"/>
    </location>
</feature>
<feature type="compositionally biased region" description="Pro residues" evidence="2">
    <location>
        <begin position="401"/>
        <end position="413"/>
    </location>
</feature>
<feature type="compositionally biased region" description="Low complexity" evidence="2">
    <location>
        <begin position="366"/>
        <end position="378"/>
    </location>
</feature>
<feature type="compositionally biased region" description="Low complexity" evidence="2">
    <location>
        <begin position="1"/>
        <end position="21"/>
    </location>
</feature>
<feature type="compositionally biased region" description="Low complexity" evidence="2">
    <location>
        <begin position="1015"/>
        <end position="1028"/>
    </location>
</feature>
<feature type="compositionally biased region" description="Low complexity" evidence="2">
    <location>
        <begin position="414"/>
        <end position="424"/>
    </location>
</feature>
<dbReference type="OrthoDB" id="2593174at2759"/>
<dbReference type="SUPFAM" id="SSF57997">
    <property type="entry name" value="Tropomyosin"/>
    <property type="match status" value="1"/>
</dbReference>
<feature type="compositionally biased region" description="Polar residues" evidence="2">
    <location>
        <begin position="544"/>
        <end position="553"/>
    </location>
</feature>
<evidence type="ECO:0000313" key="3">
    <source>
        <dbReference type="EMBL" id="SPO25067.1"/>
    </source>
</evidence>
<feature type="compositionally biased region" description="Polar residues" evidence="2">
    <location>
        <begin position="606"/>
        <end position="617"/>
    </location>
</feature>
<gene>
    <name evidence="3" type="ORF">UTRI_02835_B</name>
</gene>
<feature type="compositionally biased region" description="Polar residues" evidence="2">
    <location>
        <begin position="682"/>
        <end position="700"/>
    </location>
</feature>
<evidence type="ECO:0000256" key="1">
    <source>
        <dbReference type="SAM" id="Coils"/>
    </source>
</evidence>
<feature type="compositionally biased region" description="Low complexity" evidence="2">
    <location>
        <begin position="206"/>
        <end position="219"/>
    </location>
</feature>
<feature type="compositionally biased region" description="Polar residues" evidence="2">
    <location>
        <begin position="459"/>
        <end position="473"/>
    </location>
</feature>
<feature type="region of interest" description="Disordered" evidence="2">
    <location>
        <begin position="1015"/>
        <end position="1043"/>
    </location>
</feature>
<reference evidence="3 4" key="1">
    <citation type="submission" date="2018-03" db="EMBL/GenBank/DDBJ databases">
        <authorList>
            <person name="Guldener U."/>
        </authorList>
    </citation>
    <scope>NUCLEOTIDE SEQUENCE [LARGE SCALE GENOMIC DNA]</scope>
    <source>
        <strain evidence="3 4">NBRC100155</strain>
    </source>
</reference>
<feature type="compositionally biased region" description="Basic and acidic residues" evidence="2">
    <location>
        <begin position="639"/>
        <end position="650"/>
    </location>
</feature>
<dbReference type="PANTHER" id="PTHR48125:SF10">
    <property type="entry name" value="OS12G0136300 PROTEIN"/>
    <property type="match status" value="1"/>
</dbReference>
<feature type="coiled-coil region" evidence="1">
    <location>
        <begin position="1148"/>
        <end position="1175"/>
    </location>
</feature>
<dbReference type="Gene3D" id="1.10.287.1490">
    <property type="match status" value="1"/>
</dbReference>
<dbReference type="Proteomes" id="UP000324022">
    <property type="component" value="Unassembled WGS sequence"/>
</dbReference>